<dbReference type="InterPro" id="IPR029044">
    <property type="entry name" value="Nucleotide-diphossugar_trans"/>
</dbReference>
<comment type="caution">
    <text evidence="7">The sequence shown here is derived from an EMBL/GenBank/DDBJ whole genome shotgun (WGS) entry which is preliminary data.</text>
</comment>
<evidence type="ECO:0000256" key="3">
    <source>
        <dbReference type="ARBA" id="ARBA00023315"/>
    </source>
</evidence>
<keyword evidence="8" id="KW-1185">Reference proteome</keyword>
<dbReference type="PANTHER" id="PTHR43584">
    <property type="entry name" value="NUCLEOTIDYL TRANSFERASE"/>
    <property type="match status" value="1"/>
</dbReference>
<keyword evidence="2" id="KW-0548">Nucleotidyltransferase</keyword>
<comment type="catalytic activity">
    <reaction evidence="5">
        <text>N-acetyl-alpha-D-glucosamine 1-phosphate + UTP + H(+) = UDP-N-acetyl-alpha-D-glucosamine + diphosphate</text>
        <dbReference type="Rhea" id="RHEA:13509"/>
        <dbReference type="ChEBI" id="CHEBI:15378"/>
        <dbReference type="ChEBI" id="CHEBI:33019"/>
        <dbReference type="ChEBI" id="CHEBI:46398"/>
        <dbReference type="ChEBI" id="CHEBI:57705"/>
        <dbReference type="ChEBI" id="CHEBI:57776"/>
        <dbReference type="EC" id="2.7.7.23"/>
    </reaction>
</comment>
<evidence type="ECO:0000256" key="6">
    <source>
        <dbReference type="ARBA" id="ARBA00049628"/>
    </source>
</evidence>
<evidence type="ECO:0000313" key="7">
    <source>
        <dbReference type="EMBL" id="MFC1799627.1"/>
    </source>
</evidence>
<dbReference type="Proteomes" id="UP001594288">
    <property type="component" value="Unassembled WGS sequence"/>
</dbReference>
<comment type="function">
    <text evidence="6">Catalyzes the last two sequential reactions in the de novo biosynthetic pathway for UDP-N-acetylglucosamine (UDP-GlcNAc). The C-terminal domain catalyzes the transfer of acetyl group from acetyl coenzyme A to glucosamine-1-phosphate (GlcN-1-P) to produce N-acetylglucosamine-1-phosphate (GlcNAc-1-P), which is converted into UDP-GlcNAc by the transfer of uridine 5-monophosphate (from uridine 5-triphosphate), a reaction catalyzed by the N-terminal domain.</text>
</comment>
<dbReference type="Gene3D" id="3.90.550.10">
    <property type="entry name" value="Spore Coat Polysaccharide Biosynthesis Protein SpsA, Chain A"/>
    <property type="match status" value="1"/>
</dbReference>
<sequence>IVEERDADRKTRAIKEINAGLYCFKAQLLFDSLLSVKADNVQMEYYLTDALETIKGHGGRVEAVVIDDHTEMLGVNTAAELNAVKKLYKRRKLDGDNKRGLENGIHRKR</sequence>
<gene>
    <name evidence="7" type="ORF">ACFL2Z_01790</name>
</gene>
<keyword evidence="3" id="KW-0012">Acyltransferase</keyword>
<accession>A0ABV6YNX9</accession>
<comment type="catalytic activity">
    <reaction evidence="4">
        <text>alpha-D-glucosamine 1-phosphate + acetyl-CoA = N-acetyl-alpha-D-glucosamine 1-phosphate + CoA + H(+)</text>
        <dbReference type="Rhea" id="RHEA:13725"/>
        <dbReference type="ChEBI" id="CHEBI:15378"/>
        <dbReference type="ChEBI" id="CHEBI:57287"/>
        <dbReference type="ChEBI" id="CHEBI:57288"/>
        <dbReference type="ChEBI" id="CHEBI:57776"/>
        <dbReference type="ChEBI" id="CHEBI:58516"/>
        <dbReference type="EC" id="2.3.1.157"/>
    </reaction>
</comment>
<feature type="non-terminal residue" evidence="7">
    <location>
        <position position="1"/>
    </location>
</feature>
<evidence type="ECO:0000256" key="1">
    <source>
        <dbReference type="ARBA" id="ARBA00022679"/>
    </source>
</evidence>
<dbReference type="InterPro" id="IPR050065">
    <property type="entry name" value="GlmU-like"/>
</dbReference>
<reference evidence="7 8" key="1">
    <citation type="submission" date="2024-09" db="EMBL/GenBank/DDBJ databases">
        <authorList>
            <person name="D'Angelo T."/>
        </authorList>
    </citation>
    <scope>NUCLEOTIDE SEQUENCE [LARGE SCALE GENOMIC DNA]</scope>
    <source>
        <strain evidence="7">SAG AM-311-F02</strain>
    </source>
</reference>
<evidence type="ECO:0000313" key="8">
    <source>
        <dbReference type="Proteomes" id="UP001594288"/>
    </source>
</evidence>
<organism evidence="7 8">
    <name type="scientific">Eiseniibacteriota bacterium</name>
    <dbReference type="NCBI Taxonomy" id="2212470"/>
    <lineage>
        <taxon>Bacteria</taxon>
        <taxon>Candidatus Eiseniibacteriota</taxon>
    </lineage>
</organism>
<dbReference type="EMBL" id="JBHPEI010000017">
    <property type="protein sequence ID" value="MFC1799627.1"/>
    <property type="molecule type" value="Genomic_DNA"/>
</dbReference>
<dbReference type="PANTHER" id="PTHR43584:SF3">
    <property type="entry name" value="BIFUNCTIONAL PROTEIN GLMU"/>
    <property type="match status" value="1"/>
</dbReference>
<dbReference type="SUPFAM" id="SSF53448">
    <property type="entry name" value="Nucleotide-diphospho-sugar transferases"/>
    <property type="match status" value="1"/>
</dbReference>
<evidence type="ECO:0000256" key="4">
    <source>
        <dbReference type="ARBA" id="ARBA00048247"/>
    </source>
</evidence>
<protein>
    <submittedName>
        <fullName evidence="7">Bifunctional UDP-N-acetylglucosamine diphosphorylase/glucosamine-1-phosphate N-acetyltransferase GlmU</fullName>
    </submittedName>
</protein>
<evidence type="ECO:0000256" key="2">
    <source>
        <dbReference type="ARBA" id="ARBA00022695"/>
    </source>
</evidence>
<evidence type="ECO:0000256" key="5">
    <source>
        <dbReference type="ARBA" id="ARBA00048493"/>
    </source>
</evidence>
<name>A0ABV6YNX9_UNCEI</name>
<proteinExistence type="predicted"/>
<keyword evidence="1" id="KW-0808">Transferase</keyword>